<evidence type="ECO:0000313" key="10">
    <source>
        <dbReference type="Proteomes" id="UP000643810"/>
    </source>
</evidence>
<dbReference type="InterPro" id="IPR015199">
    <property type="entry name" value="DNA_pol_III_delta_C"/>
</dbReference>
<evidence type="ECO:0000256" key="1">
    <source>
        <dbReference type="ARBA" id="ARBA00012417"/>
    </source>
</evidence>
<dbReference type="NCBIfam" id="TIGR00678">
    <property type="entry name" value="holB"/>
    <property type="match status" value="1"/>
</dbReference>
<evidence type="ECO:0000256" key="4">
    <source>
        <dbReference type="ARBA" id="ARBA00022695"/>
    </source>
</evidence>
<dbReference type="Gene3D" id="3.40.50.300">
    <property type="entry name" value="P-loop containing nucleotide triphosphate hydrolases"/>
    <property type="match status" value="1"/>
</dbReference>
<keyword evidence="5" id="KW-0235">DNA replication</keyword>
<dbReference type="PANTHER" id="PTHR11669">
    <property type="entry name" value="REPLICATION FACTOR C / DNA POLYMERASE III GAMMA-TAU SUBUNIT"/>
    <property type="match status" value="1"/>
</dbReference>
<dbReference type="Pfam" id="PF13177">
    <property type="entry name" value="DNA_pol3_delta2"/>
    <property type="match status" value="1"/>
</dbReference>
<keyword evidence="10" id="KW-1185">Reference proteome</keyword>
<dbReference type="Pfam" id="PF09115">
    <property type="entry name" value="DNApol3-delta_C"/>
    <property type="match status" value="1"/>
</dbReference>
<protein>
    <recommendedName>
        <fullName evidence="2">DNA polymerase III subunit delta'</fullName>
        <ecNumber evidence="1">2.7.7.7</ecNumber>
    </recommendedName>
</protein>
<evidence type="ECO:0000256" key="3">
    <source>
        <dbReference type="ARBA" id="ARBA00022679"/>
    </source>
</evidence>
<dbReference type="GO" id="GO:0003887">
    <property type="term" value="F:DNA-directed DNA polymerase activity"/>
    <property type="evidence" value="ECO:0007669"/>
    <property type="project" value="UniProtKB-EC"/>
</dbReference>
<gene>
    <name evidence="9" type="primary">holB</name>
    <name evidence="9" type="ORF">H8R94_07040</name>
</gene>
<dbReference type="InterPro" id="IPR027417">
    <property type="entry name" value="P-loop_NTPase"/>
</dbReference>
<keyword evidence="3 9" id="KW-0808">Transferase</keyword>
<evidence type="ECO:0000256" key="2">
    <source>
        <dbReference type="ARBA" id="ARBA00014363"/>
    </source>
</evidence>
<proteinExistence type="predicted"/>
<dbReference type="InterPro" id="IPR004622">
    <property type="entry name" value="DNA_pol_HolB"/>
</dbReference>
<name>A0ABR7GFZ4_9FIRM</name>
<accession>A0ABR7GFZ4</accession>
<evidence type="ECO:0000259" key="8">
    <source>
        <dbReference type="Pfam" id="PF09115"/>
    </source>
</evidence>
<dbReference type="Proteomes" id="UP000643810">
    <property type="component" value="Unassembled WGS sequence"/>
</dbReference>
<dbReference type="InterPro" id="IPR050238">
    <property type="entry name" value="DNA_Rep/Repair_Clamp_Loader"/>
</dbReference>
<dbReference type="RefSeq" id="WP_186854231.1">
    <property type="nucleotide sequence ID" value="NZ_JACOPG010000002.1"/>
</dbReference>
<comment type="caution">
    <text evidence="9">The sequence shown here is derived from an EMBL/GenBank/DDBJ whole genome shotgun (WGS) entry which is preliminary data.</text>
</comment>
<comment type="catalytic activity">
    <reaction evidence="7">
        <text>DNA(n) + a 2'-deoxyribonucleoside 5'-triphosphate = DNA(n+1) + diphosphate</text>
        <dbReference type="Rhea" id="RHEA:22508"/>
        <dbReference type="Rhea" id="RHEA-COMP:17339"/>
        <dbReference type="Rhea" id="RHEA-COMP:17340"/>
        <dbReference type="ChEBI" id="CHEBI:33019"/>
        <dbReference type="ChEBI" id="CHEBI:61560"/>
        <dbReference type="ChEBI" id="CHEBI:173112"/>
        <dbReference type="EC" id="2.7.7.7"/>
    </reaction>
</comment>
<organism evidence="9 10">
    <name type="scientific">Roseburia lenta</name>
    <dbReference type="NCBI Taxonomy" id="2763061"/>
    <lineage>
        <taxon>Bacteria</taxon>
        <taxon>Bacillati</taxon>
        <taxon>Bacillota</taxon>
        <taxon>Clostridia</taxon>
        <taxon>Lachnospirales</taxon>
        <taxon>Lachnospiraceae</taxon>
        <taxon>Roseburia</taxon>
    </lineage>
</organism>
<dbReference type="SUPFAM" id="SSF52540">
    <property type="entry name" value="P-loop containing nucleoside triphosphate hydrolases"/>
    <property type="match status" value="1"/>
</dbReference>
<dbReference type="PANTHER" id="PTHR11669:SF8">
    <property type="entry name" value="DNA POLYMERASE III SUBUNIT DELTA"/>
    <property type="match status" value="1"/>
</dbReference>
<dbReference type="EMBL" id="JACOPG010000002">
    <property type="protein sequence ID" value="MBC5686362.1"/>
    <property type="molecule type" value="Genomic_DNA"/>
</dbReference>
<keyword evidence="6" id="KW-0239">DNA-directed DNA polymerase</keyword>
<evidence type="ECO:0000256" key="5">
    <source>
        <dbReference type="ARBA" id="ARBA00022705"/>
    </source>
</evidence>
<reference evidence="9 10" key="1">
    <citation type="submission" date="2020-08" db="EMBL/GenBank/DDBJ databases">
        <title>Genome public.</title>
        <authorList>
            <person name="Liu C."/>
            <person name="Sun Q."/>
        </authorList>
    </citation>
    <scope>NUCLEOTIDE SEQUENCE [LARGE SCALE GENOMIC DNA]</scope>
    <source>
        <strain evidence="9 10">NSJ-9</strain>
    </source>
</reference>
<sequence>MKFADIKGQEDIKEHLQNAIALGKTSHAYIISGEKDAGKMMLAEAFAQTLLCQDRGKDACGNCHSCKQCQSHNHPDIRYVSHEKPNTISVEDIRQQINNDIVIKPYASEYKIYIMDEAEKMNKAAQNALLKTIEEPPHYAIIFLLTTNAAGFLPTILSRCVTLELKPISADIIRKELMEHHNMPDYQADVCAQFSQGNLGKAIKLASSEEFNEMKSHMTSLMRRMEKMDVFGISQAVKELEEYKPKIGDYLDLMNIWFRDVLLYKATGDERKITFQDEKMIIKRQASECSYHGLNTIIQAENTARRRIACNGNYNLAVELMLLSIKENIA</sequence>
<evidence type="ECO:0000313" key="9">
    <source>
        <dbReference type="EMBL" id="MBC5686362.1"/>
    </source>
</evidence>
<evidence type="ECO:0000256" key="6">
    <source>
        <dbReference type="ARBA" id="ARBA00022932"/>
    </source>
</evidence>
<keyword evidence="4 9" id="KW-0548">Nucleotidyltransferase</keyword>
<feature type="domain" description="DNA polymerase III delta subunit C-terminal" evidence="8">
    <location>
        <begin position="231"/>
        <end position="325"/>
    </location>
</feature>
<dbReference type="EC" id="2.7.7.7" evidence="1"/>
<evidence type="ECO:0000256" key="7">
    <source>
        <dbReference type="ARBA" id="ARBA00049244"/>
    </source>
</evidence>